<proteinExistence type="inferred from homology"/>
<name>A0A6S6T6L8_9GAMM</name>
<accession>A0A6S6T6L8</accession>
<keyword evidence="4" id="KW-0443">Lipid metabolism</keyword>
<evidence type="ECO:0000256" key="2">
    <source>
        <dbReference type="ARBA" id="ARBA00022598"/>
    </source>
</evidence>
<evidence type="ECO:0000256" key="1">
    <source>
        <dbReference type="ARBA" id="ARBA00006432"/>
    </source>
</evidence>
<dbReference type="InterPro" id="IPR045851">
    <property type="entry name" value="AMP-bd_C_sf"/>
</dbReference>
<dbReference type="SUPFAM" id="SSF56801">
    <property type="entry name" value="Acetyl-CoA synthetase-like"/>
    <property type="match status" value="1"/>
</dbReference>
<feature type="domain" description="AMP-binding enzyme C-terminal" evidence="5">
    <location>
        <begin position="11"/>
        <end position="85"/>
    </location>
</feature>
<dbReference type="FunFam" id="3.30.300.30:FF:000008">
    <property type="entry name" value="2,3-dihydroxybenzoate-AMP ligase"/>
    <property type="match status" value="1"/>
</dbReference>
<dbReference type="GO" id="GO:0006631">
    <property type="term" value="P:fatty acid metabolic process"/>
    <property type="evidence" value="ECO:0007669"/>
    <property type="project" value="UniProtKB-KW"/>
</dbReference>
<sequence>MSGGENISSIEVEEALYRHPQVQDVAVVAKKDEKWGEVPCAFVKLVEDAVVSEQELTEYCREHMARFKVPKKFVFVDLPRTSTGKVQKFVLREWAERE</sequence>
<reference evidence="6" key="1">
    <citation type="submission" date="2020-01" db="EMBL/GenBank/DDBJ databases">
        <authorList>
            <person name="Meier V. D."/>
            <person name="Meier V D."/>
        </authorList>
    </citation>
    <scope>NUCLEOTIDE SEQUENCE</scope>
    <source>
        <strain evidence="6">HLG_WM_MAG_09</strain>
    </source>
</reference>
<keyword evidence="2" id="KW-0436">Ligase</keyword>
<evidence type="ECO:0000313" key="6">
    <source>
        <dbReference type="EMBL" id="CAA6811070.1"/>
    </source>
</evidence>
<dbReference type="AlphaFoldDB" id="A0A6S6T6L8"/>
<evidence type="ECO:0000256" key="4">
    <source>
        <dbReference type="ARBA" id="ARBA00023098"/>
    </source>
</evidence>
<dbReference type="Gene3D" id="3.30.300.30">
    <property type="match status" value="1"/>
</dbReference>
<dbReference type="GO" id="GO:0016874">
    <property type="term" value="F:ligase activity"/>
    <property type="evidence" value="ECO:0007669"/>
    <property type="project" value="UniProtKB-KW"/>
</dbReference>
<protein>
    <submittedName>
        <fullName evidence="6">Fatty-acyl-CoA synthase</fullName>
    </submittedName>
</protein>
<gene>
    <name evidence="6" type="ORF">HELGO_WM82204</name>
</gene>
<evidence type="ECO:0000256" key="3">
    <source>
        <dbReference type="ARBA" id="ARBA00022832"/>
    </source>
</evidence>
<dbReference type="EMBL" id="CACVAT010000163">
    <property type="protein sequence ID" value="CAA6811070.1"/>
    <property type="molecule type" value="Genomic_DNA"/>
</dbReference>
<comment type="similarity">
    <text evidence="1">Belongs to the ATP-dependent AMP-binding enzyme family.</text>
</comment>
<keyword evidence="3" id="KW-0276">Fatty acid metabolism</keyword>
<dbReference type="Pfam" id="PF13193">
    <property type="entry name" value="AMP-binding_C"/>
    <property type="match status" value="1"/>
</dbReference>
<dbReference type="PANTHER" id="PTHR43859">
    <property type="entry name" value="ACYL-ACTIVATING ENZYME"/>
    <property type="match status" value="1"/>
</dbReference>
<dbReference type="InterPro" id="IPR025110">
    <property type="entry name" value="AMP-bd_C"/>
</dbReference>
<organism evidence="6">
    <name type="scientific">uncultured Thiotrichaceae bacterium</name>
    <dbReference type="NCBI Taxonomy" id="298394"/>
    <lineage>
        <taxon>Bacteria</taxon>
        <taxon>Pseudomonadati</taxon>
        <taxon>Pseudomonadota</taxon>
        <taxon>Gammaproteobacteria</taxon>
        <taxon>Thiotrichales</taxon>
        <taxon>Thiotrichaceae</taxon>
        <taxon>environmental samples</taxon>
    </lineage>
</organism>
<dbReference type="PANTHER" id="PTHR43859:SF4">
    <property type="entry name" value="BUTANOATE--COA LIGASE AAE1-RELATED"/>
    <property type="match status" value="1"/>
</dbReference>
<evidence type="ECO:0000259" key="5">
    <source>
        <dbReference type="Pfam" id="PF13193"/>
    </source>
</evidence>